<organism evidence="2 3">
    <name type="scientific">Nocardioides eburneus</name>
    <dbReference type="NCBI Taxonomy" id="3231482"/>
    <lineage>
        <taxon>Bacteria</taxon>
        <taxon>Bacillati</taxon>
        <taxon>Actinomycetota</taxon>
        <taxon>Actinomycetes</taxon>
        <taxon>Propionibacteriales</taxon>
        <taxon>Nocardioidaceae</taxon>
        <taxon>Nocardioides</taxon>
    </lineage>
</organism>
<dbReference type="PANTHER" id="PTHR38342">
    <property type="entry name" value="SLR5037 PROTEIN"/>
    <property type="match status" value="1"/>
</dbReference>
<evidence type="ECO:0000313" key="2">
    <source>
        <dbReference type="EMBL" id="MEX0426728.1"/>
    </source>
</evidence>
<dbReference type="Proteomes" id="UP001556631">
    <property type="component" value="Unassembled WGS sequence"/>
</dbReference>
<dbReference type="Pfam" id="PF03625">
    <property type="entry name" value="DUF302"/>
    <property type="match status" value="1"/>
</dbReference>
<gene>
    <name evidence="2" type="ORF">AB3X52_03775</name>
</gene>
<accession>A0ABV3SUV9</accession>
<dbReference type="CDD" id="cd14797">
    <property type="entry name" value="DUF302"/>
    <property type="match status" value="1"/>
</dbReference>
<dbReference type="PANTHER" id="PTHR38342:SF1">
    <property type="entry name" value="SLR5037 PROTEIN"/>
    <property type="match status" value="1"/>
</dbReference>
<feature type="domain" description="DUF302" evidence="1">
    <location>
        <begin position="36"/>
        <end position="98"/>
    </location>
</feature>
<evidence type="ECO:0000259" key="1">
    <source>
        <dbReference type="Pfam" id="PF03625"/>
    </source>
</evidence>
<dbReference type="EMBL" id="JBFPJR010000005">
    <property type="protein sequence ID" value="MEX0426728.1"/>
    <property type="molecule type" value="Genomic_DNA"/>
</dbReference>
<comment type="caution">
    <text evidence="2">The sequence shown here is derived from an EMBL/GenBank/DDBJ whole genome shotgun (WGS) entry which is preliminary data.</text>
</comment>
<proteinExistence type="predicted"/>
<dbReference type="InterPro" id="IPR005180">
    <property type="entry name" value="DUF302"/>
</dbReference>
<evidence type="ECO:0000313" key="3">
    <source>
        <dbReference type="Proteomes" id="UP001556631"/>
    </source>
</evidence>
<keyword evidence="3" id="KW-1185">Reference proteome</keyword>
<sequence length="140" mass="14717">MTGFTLRSTVSLPYGATLTRVRALLADAGFGVLTEIDLQATLRAKLGVEIPPQVILGACRPQLAHQALEADSRVATLLPCNVVVAADGERTRVEVFDPAVMTAFSEAPGLAAVAGEARERLSVMMGALTDDREDPDAARA</sequence>
<dbReference type="InterPro" id="IPR035923">
    <property type="entry name" value="TT1751-like_sf"/>
</dbReference>
<dbReference type="SUPFAM" id="SSF103247">
    <property type="entry name" value="TT1751-like"/>
    <property type="match status" value="1"/>
</dbReference>
<name>A0ABV3SUV9_9ACTN</name>
<dbReference type="RefSeq" id="WP_367991444.1">
    <property type="nucleotide sequence ID" value="NZ_JBFPJR010000005.1"/>
</dbReference>
<reference evidence="2 3" key="1">
    <citation type="submission" date="2024-07" db="EMBL/GenBank/DDBJ databases">
        <authorList>
            <person name="Lee S."/>
            <person name="Kang M."/>
        </authorList>
    </citation>
    <scope>NUCLEOTIDE SEQUENCE [LARGE SCALE GENOMIC DNA]</scope>
    <source>
        <strain evidence="2 3">DS6</strain>
    </source>
</reference>
<dbReference type="PIRSF" id="PIRSF021774">
    <property type="entry name" value="UCP021774"/>
    <property type="match status" value="1"/>
</dbReference>
<protein>
    <submittedName>
        <fullName evidence="2">DUF302 domain-containing protein</fullName>
    </submittedName>
</protein>
<dbReference type="Gene3D" id="3.30.310.70">
    <property type="entry name" value="TT1751-like domain"/>
    <property type="match status" value="1"/>
</dbReference>
<dbReference type="InterPro" id="IPR016796">
    <property type="entry name" value="UCP021774"/>
</dbReference>